<dbReference type="WBParaSite" id="RSKR_0000490300.1">
    <property type="protein sequence ID" value="RSKR_0000490300.1"/>
    <property type="gene ID" value="RSKR_0000490300"/>
</dbReference>
<organism evidence="1 2">
    <name type="scientific">Rhabditophanes sp. KR3021</name>
    <dbReference type="NCBI Taxonomy" id="114890"/>
    <lineage>
        <taxon>Eukaryota</taxon>
        <taxon>Metazoa</taxon>
        <taxon>Ecdysozoa</taxon>
        <taxon>Nematoda</taxon>
        <taxon>Chromadorea</taxon>
        <taxon>Rhabditida</taxon>
        <taxon>Tylenchina</taxon>
        <taxon>Panagrolaimomorpha</taxon>
        <taxon>Strongyloidoidea</taxon>
        <taxon>Alloionematidae</taxon>
        <taxon>Rhabditophanes</taxon>
    </lineage>
</organism>
<proteinExistence type="predicted"/>
<reference evidence="2" key="1">
    <citation type="submission" date="2016-11" db="UniProtKB">
        <authorList>
            <consortium name="WormBaseParasite"/>
        </authorList>
    </citation>
    <scope>IDENTIFICATION</scope>
    <source>
        <strain evidence="2">KR3021</strain>
    </source>
</reference>
<evidence type="ECO:0000313" key="1">
    <source>
        <dbReference type="Proteomes" id="UP000095286"/>
    </source>
</evidence>
<evidence type="ECO:0000313" key="2">
    <source>
        <dbReference type="WBParaSite" id="RSKR_0000490300.1"/>
    </source>
</evidence>
<dbReference type="Proteomes" id="UP000095286">
    <property type="component" value="Unplaced"/>
</dbReference>
<sequence>MSTLNYLVTGASRGIGYELVRQLTEASNVDHIIAACRNSAEAKALNELAQKHNNIVVIKLDVNGATFCAL</sequence>
<protein>
    <submittedName>
        <fullName evidence="2">SDR family NAD(P)-dependent oxidoreductase</fullName>
    </submittedName>
</protein>
<name>A0AC35TV88_9BILA</name>
<accession>A0AC35TV88</accession>